<gene>
    <name evidence="2" type="ORF">HR057_15910</name>
</gene>
<name>A0A8J8KD38_9BACI</name>
<feature type="region of interest" description="Disordered" evidence="1">
    <location>
        <begin position="98"/>
        <end position="118"/>
    </location>
</feature>
<feature type="compositionally biased region" description="Low complexity" evidence="1">
    <location>
        <begin position="98"/>
        <end position="108"/>
    </location>
</feature>
<protein>
    <submittedName>
        <fullName evidence="2">Aminotransferase yhxA</fullName>
    </submittedName>
</protein>
<comment type="caution">
    <text evidence="2">The sequence shown here is derived from an EMBL/GenBank/DDBJ whole genome shotgun (WGS) entry which is preliminary data.</text>
</comment>
<reference evidence="2" key="1">
    <citation type="submission" date="2020-06" db="EMBL/GenBank/DDBJ databases">
        <title>A novel thermopfilic bacterium from Erzurum, Turkey.</title>
        <authorList>
            <person name="Adiguzel A."/>
            <person name="Ay H."/>
            <person name="Baltaci M.O."/>
        </authorList>
    </citation>
    <scope>NUCLEOTIDE SEQUENCE</scope>
    <source>
        <strain evidence="2">P2</strain>
    </source>
</reference>
<proteinExistence type="predicted"/>
<dbReference type="EMBL" id="JABTTE010000032">
    <property type="protein sequence ID" value="NSL53227.1"/>
    <property type="molecule type" value="Genomic_DNA"/>
</dbReference>
<evidence type="ECO:0000313" key="2">
    <source>
        <dbReference type="EMBL" id="NSL53227.1"/>
    </source>
</evidence>
<accession>A0A8J8KD38</accession>
<dbReference type="AlphaFoldDB" id="A0A8J8KD38"/>
<dbReference type="GO" id="GO:0008483">
    <property type="term" value="F:transaminase activity"/>
    <property type="evidence" value="ECO:0007669"/>
    <property type="project" value="UniProtKB-KW"/>
</dbReference>
<feature type="compositionally biased region" description="Gly residues" evidence="1">
    <location>
        <begin position="109"/>
        <end position="118"/>
    </location>
</feature>
<organism evidence="2 3">
    <name type="scientific">Calidifontibacillus erzurumensis</name>
    <dbReference type="NCBI Taxonomy" id="2741433"/>
    <lineage>
        <taxon>Bacteria</taxon>
        <taxon>Bacillati</taxon>
        <taxon>Bacillota</taxon>
        <taxon>Bacilli</taxon>
        <taxon>Bacillales</taxon>
        <taxon>Bacillaceae</taxon>
        <taxon>Calidifontibacillus/Schinkia group</taxon>
        <taxon>Calidifontibacillus</taxon>
    </lineage>
</organism>
<dbReference type="PROSITE" id="PS51257">
    <property type="entry name" value="PROKAR_LIPOPROTEIN"/>
    <property type="match status" value="1"/>
</dbReference>
<keyword evidence="3" id="KW-1185">Reference proteome</keyword>
<evidence type="ECO:0000256" key="1">
    <source>
        <dbReference type="SAM" id="MobiDB-lite"/>
    </source>
</evidence>
<keyword evidence="2" id="KW-0808">Transferase</keyword>
<dbReference type="Proteomes" id="UP000625804">
    <property type="component" value="Unassembled WGS sequence"/>
</dbReference>
<keyword evidence="2" id="KW-0032">Aminotransferase</keyword>
<sequence>MFMDKTKKVMAGISSTVLMLGLVGCGSELETAPLPEDSYCTEWEWDYDDGVWECDDFDSHYYGHSYYGGRYFKTKSDLYKSKDYMAYKNSSSFLGSSVTDSSIKKSSGFGSGVKSFGG</sequence>
<evidence type="ECO:0000313" key="3">
    <source>
        <dbReference type="Proteomes" id="UP000625804"/>
    </source>
</evidence>